<evidence type="ECO:0000256" key="2">
    <source>
        <dbReference type="ARBA" id="ARBA00008441"/>
    </source>
</evidence>
<dbReference type="EMBL" id="SNZA01000003">
    <property type="protein sequence ID" value="TDR13265.1"/>
    <property type="molecule type" value="Genomic_DNA"/>
</dbReference>
<evidence type="ECO:0000256" key="1">
    <source>
        <dbReference type="ARBA" id="ARBA00004418"/>
    </source>
</evidence>
<evidence type="ECO:0000313" key="8">
    <source>
        <dbReference type="Proteomes" id="UP000295729"/>
    </source>
</evidence>
<dbReference type="PANTHER" id="PTHR38102:SF1">
    <property type="entry name" value="PERIPLASMIC CHAPERONE SPY"/>
    <property type="match status" value="1"/>
</dbReference>
<organism evidence="7 8">
    <name type="scientific">Marinomonas communis</name>
    <dbReference type="NCBI Taxonomy" id="28254"/>
    <lineage>
        <taxon>Bacteria</taxon>
        <taxon>Pseudomonadati</taxon>
        <taxon>Pseudomonadota</taxon>
        <taxon>Gammaproteobacteria</taxon>
        <taxon>Oceanospirillales</taxon>
        <taxon>Oceanospirillaceae</taxon>
        <taxon>Marinomonas</taxon>
    </lineage>
</organism>
<dbReference type="InterPro" id="IPR052211">
    <property type="entry name" value="Cpx_auxiliary_protein"/>
</dbReference>
<name>A0A4R6X2X6_9GAMM</name>
<gene>
    <name evidence="7" type="ORF">C8D85_2142</name>
</gene>
<dbReference type="Proteomes" id="UP000295729">
    <property type="component" value="Unassembled WGS sequence"/>
</dbReference>
<proteinExistence type="inferred from homology"/>
<evidence type="ECO:0000313" key="7">
    <source>
        <dbReference type="EMBL" id="TDR13265.1"/>
    </source>
</evidence>
<protein>
    <submittedName>
        <fullName evidence="7">Protein CpxP</fullName>
    </submittedName>
</protein>
<comment type="subcellular location">
    <subcellularLocation>
        <location evidence="1">Periplasm</location>
    </subcellularLocation>
</comment>
<feature type="chain" id="PRO_5020960112" evidence="6">
    <location>
        <begin position="26"/>
        <end position="181"/>
    </location>
</feature>
<comment type="caution">
    <text evidence="7">The sequence shown here is derived from an EMBL/GenBank/DDBJ whole genome shotgun (WGS) entry which is preliminary data.</text>
</comment>
<dbReference type="AlphaFoldDB" id="A0A4R6X2X6"/>
<dbReference type="GO" id="GO:0051082">
    <property type="term" value="F:unfolded protein binding"/>
    <property type="evidence" value="ECO:0007669"/>
    <property type="project" value="TreeGrafter"/>
</dbReference>
<dbReference type="InterPro" id="IPR012899">
    <property type="entry name" value="LTXXQ"/>
</dbReference>
<reference evidence="7 8" key="1">
    <citation type="submission" date="2019-03" db="EMBL/GenBank/DDBJ databases">
        <title>Genomic Encyclopedia of Type Strains, Phase IV (KMG-IV): sequencing the most valuable type-strain genomes for metagenomic binning, comparative biology and taxonomic classification.</title>
        <authorList>
            <person name="Goeker M."/>
        </authorList>
    </citation>
    <scope>NUCLEOTIDE SEQUENCE [LARGE SCALE GENOMIC DNA]</scope>
    <source>
        <strain evidence="7 8">DSM 5604</strain>
    </source>
</reference>
<feature type="region of interest" description="Disordered" evidence="5">
    <location>
        <begin position="156"/>
        <end position="181"/>
    </location>
</feature>
<dbReference type="GO" id="GO:0030288">
    <property type="term" value="C:outer membrane-bounded periplasmic space"/>
    <property type="evidence" value="ECO:0007669"/>
    <property type="project" value="TreeGrafter"/>
</dbReference>
<comment type="similarity">
    <text evidence="2">Belongs to the CpxP/Spy family.</text>
</comment>
<dbReference type="PANTHER" id="PTHR38102">
    <property type="entry name" value="PERIPLASMIC CHAPERONE SPY"/>
    <property type="match status" value="1"/>
</dbReference>
<evidence type="ECO:0000256" key="5">
    <source>
        <dbReference type="SAM" id="MobiDB-lite"/>
    </source>
</evidence>
<accession>A0A4R6X2X6</accession>
<evidence type="ECO:0000256" key="4">
    <source>
        <dbReference type="ARBA" id="ARBA00022764"/>
    </source>
</evidence>
<evidence type="ECO:0000256" key="6">
    <source>
        <dbReference type="SAM" id="SignalP"/>
    </source>
</evidence>
<dbReference type="OrthoDB" id="6105813at2"/>
<sequence length="181" mass="19906">MNLSKKLMMVTLALPLAFGTASSFAAGDQHERGGKGGRGHGEHQVCSGTAGLIYKLDLSDAQKEQLKELRSVRHAQAKANAEKDIEQKRADRAQAHATMQKIVMADKFDTAAAKQFAGGMASKRAERNVMKMEAEHEMFSVLTAAQKEQFLELQKTAGDDCKAKKKGKDGKRRHHEKAEQK</sequence>
<keyword evidence="4" id="KW-0574">Periplasm</keyword>
<keyword evidence="8" id="KW-1185">Reference proteome</keyword>
<dbReference type="Pfam" id="PF07813">
    <property type="entry name" value="LTXXQ"/>
    <property type="match status" value="1"/>
</dbReference>
<dbReference type="RefSeq" id="WP_133562477.1">
    <property type="nucleotide sequence ID" value="NZ_SNZA01000003.1"/>
</dbReference>
<keyword evidence="3 6" id="KW-0732">Signal</keyword>
<feature type="signal peptide" evidence="6">
    <location>
        <begin position="1"/>
        <end position="25"/>
    </location>
</feature>
<evidence type="ECO:0000256" key="3">
    <source>
        <dbReference type="ARBA" id="ARBA00022729"/>
    </source>
</evidence>
<dbReference type="Gene3D" id="1.20.120.1490">
    <property type="match status" value="1"/>
</dbReference>
<feature type="compositionally biased region" description="Basic residues" evidence="5">
    <location>
        <begin position="163"/>
        <end position="175"/>
    </location>
</feature>